<sequence length="423" mass="49080">MESDVLNPSASYELNRVILQDLINGHPFPIILQHVRDHIPLNIFVLDLDGRLMLHSAAKALPNYFPSSYLGKEDFICYVDNSEAAFFDIAKQIFEDSVPHIVSITPEDPYCTVFYPIRKDDRPAWVLILKFDDPQLLTVAKEAASLIAVLCETQFHEMSARPPLKKDITDVMIARELLLYDNGTVKRLSENSLQKYEAFLKQKTKGGPVRPPFVIAALQFRSSKEKIPDYTRVLYELEYHFPNSFSLIHRNRLLAFFYGYTQAQLEEIENFCYQQQLFAAVSDPFENINQRRFFKQQALAVLKTGIRQAPQKYLYHYIDFYTELLLTSAAERFGVPVLLLSEINKLILFDQENKTSYLKTLEQYLRNGNSYSAAAKSLFIDRGTLRYRLERIFQILQADFEQPEIARALSASIQLYRMYEISK</sequence>
<accession>A0AAU8A9Z8</accession>
<name>A0AAU8A9Z8_9FIRM</name>
<evidence type="ECO:0000313" key="2">
    <source>
        <dbReference type="EMBL" id="XCC63048.1"/>
    </source>
</evidence>
<dbReference type="Pfam" id="PF13556">
    <property type="entry name" value="HTH_30"/>
    <property type="match status" value="1"/>
</dbReference>
<dbReference type="AlphaFoldDB" id="A0AAU8A9Z8"/>
<dbReference type="InterPro" id="IPR025736">
    <property type="entry name" value="PucR_C-HTH_dom"/>
</dbReference>
<dbReference type="EMBL" id="CP117826">
    <property type="protein sequence ID" value="XCC63048.1"/>
    <property type="molecule type" value="Genomic_DNA"/>
</dbReference>
<gene>
    <name evidence="2" type="ORF">PUP29_03800</name>
</gene>
<organism evidence="2">
    <name type="scientific">Christensenella massiliensis</name>
    <dbReference type="NCBI Taxonomy" id="1805714"/>
    <lineage>
        <taxon>Bacteria</taxon>
        <taxon>Bacillati</taxon>
        <taxon>Bacillota</taxon>
        <taxon>Clostridia</taxon>
        <taxon>Christensenellales</taxon>
        <taxon>Christensenellaceae</taxon>
        <taxon>Christensenella</taxon>
    </lineage>
</organism>
<proteinExistence type="predicted"/>
<dbReference type="InterPro" id="IPR051448">
    <property type="entry name" value="CdaR-like_regulators"/>
</dbReference>
<dbReference type="InterPro" id="IPR042070">
    <property type="entry name" value="PucR_C-HTH_sf"/>
</dbReference>
<feature type="domain" description="PucR C-terminal helix-turn-helix" evidence="1">
    <location>
        <begin position="357"/>
        <end position="413"/>
    </location>
</feature>
<dbReference type="PANTHER" id="PTHR33744:SF15">
    <property type="entry name" value="CARBOHYDRATE DIACID REGULATOR"/>
    <property type="match status" value="1"/>
</dbReference>
<protein>
    <submittedName>
        <fullName evidence="2">Helix-turn-helix domain-containing protein</fullName>
    </submittedName>
</protein>
<reference evidence="2" key="1">
    <citation type="submission" date="2023-02" db="EMBL/GenBank/DDBJ databases">
        <title>Gut commensal Christensenella minuta modulates host metabolism via a new class of secondary bile acids.</title>
        <authorList>
            <person name="Liu C."/>
        </authorList>
    </citation>
    <scope>NUCLEOTIDE SEQUENCE</scope>
    <source>
        <strain evidence="2">CA70</strain>
    </source>
</reference>
<dbReference type="PANTHER" id="PTHR33744">
    <property type="entry name" value="CARBOHYDRATE DIACID REGULATOR"/>
    <property type="match status" value="1"/>
</dbReference>
<evidence type="ECO:0000259" key="1">
    <source>
        <dbReference type="Pfam" id="PF13556"/>
    </source>
</evidence>
<dbReference type="Gene3D" id="1.10.10.2840">
    <property type="entry name" value="PucR C-terminal helix-turn-helix domain"/>
    <property type="match status" value="1"/>
</dbReference>
<dbReference type="RefSeq" id="WP_353423863.1">
    <property type="nucleotide sequence ID" value="NZ_CP117826.1"/>
</dbReference>